<protein>
    <submittedName>
        <fullName evidence="2">Uncharacterized protein</fullName>
    </submittedName>
</protein>
<dbReference type="Proteomes" id="UP001138802">
    <property type="component" value="Unassembled WGS sequence"/>
</dbReference>
<proteinExistence type="predicted"/>
<evidence type="ECO:0000256" key="1">
    <source>
        <dbReference type="SAM" id="Phobius"/>
    </source>
</evidence>
<feature type="transmembrane region" description="Helical" evidence="1">
    <location>
        <begin position="284"/>
        <end position="303"/>
    </location>
</feature>
<gene>
    <name evidence="2" type="ORF">CKO25_16875</name>
</gene>
<feature type="transmembrane region" description="Helical" evidence="1">
    <location>
        <begin position="309"/>
        <end position="328"/>
    </location>
</feature>
<dbReference type="AlphaFoldDB" id="A0A9X0WKB4"/>
<accession>A0A9X0WKB4</accession>
<keyword evidence="1" id="KW-1133">Transmembrane helix</keyword>
<keyword evidence="1" id="KW-0472">Membrane</keyword>
<keyword evidence="3" id="KW-1185">Reference proteome</keyword>
<dbReference type="EMBL" id="NRSD01000023">
    <property type="protein sequence ID" value="MBK1646289.1"/>
    <property type="molecule type" value="Genomic_DNA"/>
</dbReference>
<sequence>MRPLWPPLFKRDIRVIRTRAHVQAEQDSRRQSRIPLSHHDIIALAEPFTRSGRQVDLAASDRLARRIQFKPTHHRAETDGATLLTEHLVLEHLGRRHFRLTRILTNAAGQQATLRGDGPEPGRLLVQIDRVPVARHVQRIGGATLVINYRIESDSNAPAEPSDTPHLVFLQATTTLDGLVMTFDAQVGHGMPAEIDLAPDPERSLDLPPDLFAVLGRAWRPLRRTAHGWRAPLRIASNEPARTPDLEAKLARTTEHLIDTFAHPPAHFHTTWRRERWFAFLREAIGLLLVIGLFLLGPALLLLDASEGSLIRLLSFVMPALLVLFLIARHESPVMRIPPRPEPLPADAW</sequence>
<keyword evidence="1" id="KW-0812">Transmembrane</keyword>
<comment type="caution">
    <text evidence="2">The sequence shown here is derived from an EMBL/GenBank/DDBJ whole genome shotgun (WGS) entry which is preliminary data.</text>
</comment>
<evidence type="ECO:0000313" key="2">
    <source>
        <dbReference type="EMBL" id="MBK1646289.1"/>
    </source>
</evidence>
<reference evidence="2 3" key="1">
    <citation type="journal article" date="2020" name="Microorganisms">
        <title>Osmotic Adaptation and Compatible Solute Biosynthesis of Phototrophic Bacteria as Revealed from Genome Analyses.</title>
        <authorList>
            <person name="Imhoff J.F."/>
            <person name="Rahn T."/>
            <person name="Kunzel S."/>
            <person name="Keller A."/>
            <person name="Neulinger S.C."/>
        </authorList>
    </citation>
    <scope>NUCLEOTIDE SEQUENCE [LARGE SCALE GENOMIC DNA]</scope>
    <source>
        <strain evidence="2 3">DSM 21303</strain>
    </source>
</reference>
<name>A0A9X0WKB4_9GAMM</name>
<organism evidence="2 3">
    <name type="scientific">Thiocapsa imhoffii</name>
    <dbReference type="NCBI Taxonomy" id="382777"/>
    <lineage>
        <taxon>Bacteria</taxon>
        <taxon>Pseudomonadati</taxon>
        <taxon>Pseudomonadota</taxon>
        <taxon>Gammaproteobacteria</taxon>
        <taxon>Chromatiales</taxon>
        <taxon>Chromatiaceae</taxon>
        <taxon>Thiocapsa</taxon>
    </lineage>
</organism>
<evidence type="ECO:0000313" key="3">
    <source>
        <dbReference type="Proteomes" id="UP001138802"/>
    </source>
</evidence>